<proteinExistence type="predicted"/>
<sequence length="100" mass="11972">MMHFHSLERPTAITSEVEELHHEIARLLQQLDLAEEQIRIYEPDPIKFTSMGELESCEKRLVDTLSRVMQRKEYLLSNHLSSFNPSRLEVFYYLIRYAKM</sequence>
<reference evidence="2" key="1">
    <citation type="submission" date="2022-11" db="EMBL/GenBank/DDBJ databases">
        <authorList>
            <person name="Hyden B.L."/>
            <person name="Feng K."/>
            <person name="Yates T."/>
            <person name="Jawdy S."/>
            <person name="Smart L.B."/>
            <person name="Muchero W."/>
        </authorList>
    </citation>
    <scope>NUCLEOTIDE SEQUENCE</scope>
    <source>
        <tissue evidence="2">Shoot tip</tissue>
    </source>
</reference>
<dbReference type="InterPro" id="IPR002487">
    <property type="entry name" value="TF_Kbox"/>
</dbReference>
<dbReference type="Proteomes" id="UP001151752">
    <property type="component" value="Chromosome 2"/>
</dbReference>
<evidence type="ECO:0000313" key="3">
    <source>
        <dbReference type="Proteomes" id="UP001151752"/>
    </source>
</evidence>
<feature type="domain" description="K-box" evidence="1">
    <location>
        <begin position="14"/>
        <end position="83"/>
    </location>
</feature>
<comment type="caution">
    <text evidence="2">The sequence shown here is derived from an EMBL/GenBank/DDBJ whole genome shotgun (WGS) entry which is preliminary data.</text>
</comment>
<dbReference type="Pfam" id="PF01486">
    <property type="entry name" value="K-box"/>
    <property type="match status" value="1"/>
</dbReference>
<gene>
    <name evidence="2" type="ORF">OIU74_010542</name>
</gene>
<protein>
    <submittedName>
        <fullName evidence="2">SERUM RESPONSE FACTOR-like protein</fullName>
    </submittedName>
</protein>
<dbReference type="GO" id="GO:0005634">
    <property type="term" value="C:nucleus"/>
    <property type="evidence" value="ECO:0007669"/>
    <property type="project" value="InterPro"/>
</dbReference>
<reference evidence="2" key="2">
    <citation type="journal article" date="2023" name="Int. J. Mol. Sci.">
        <title>De Novo Assembly and Annotation of 11 Diverse Shrub Willow (Salix) Genomes Reveals Novel Gene Organization in Sex-Linked Regions.</title>
        <authorList>
            <person name="Hyden B."/>
            <person name="Feng K."/>
            <person name="Yates T.B."/>
            <person name="Jawdy S."/>
            <person name="Cereghino C."/>
            <person name="Smart L.B."/>
            <person name="Muchero W."/>
        </authorList>
    </citation>
    <scope>NUCLEOTIDE SEQUENCE</scope>
    <source>
        <tissue evidence="2">Shoot tip</tissue>
    </source>
</reference>
<name>A0A9Q0TD57_9ROSI</name>
<dbReference type="AlphaFoldDB" id="A0A9Q0TD57"/>
<dbReference type="GO" id="GO:0003700">
    <property type="term" value="F:DNA-binding transcription factor activity"/>
    <property type="evidence" value="ECO:0007669"/>
    <property type="project" value="InterPro"/>
</dbReference>
<accession>A0A9Q0TD57</accession>
<dbReference type="EMBL" id="JAPFFM010000015">
    <property type="protein sequence ID" value="KAJ6709456.1"/>
    <property type="molecule type" value="Genomic_DNA"/>
</dbReference>
<evidence type="ECO:0000259" key="1">
    <source>
        <dbReference type="Pfam" id="PF01486"/>
    </source>
</evidence>
<organism evidence="2 3">
    <name type="scientific">Salix koriyanagi</name>
    <dbReference type="NCBI Taxonomy" id="2511006"/>
    <lineage>
        <taxon>Eukaryota</taxon>
        <taxon>Viridiplantae</taxon>
        <taxon>Streptophyta</taxon>
        <taxon>Embryophyta</taxon>
        <taxon>Tracheophyta</taxon>
        <taxon>Spermatophyta</taxon>
        <taxon>Magnoliopsida</taxon>
        <taxon>eudicotyledons</taxon>
        <taxon>Gunneridae</taxon>
        <taxon>Pentapetalae</taxon>
        <taxon>rosids</taxon>
        <taxon>fabids</taxon>
        <taxon>Malpighiales</taxon>
        <taxon>Salicaceae</taxon>
        <taxon>Saliceae</taxon>
        <taxon>Salix</taxon>
    </lineage>
</organism>
<keyword evidence="3" id="KW-1185">Reference proteome</keyword>
<evidence type="ECO:0000313" key="2">
    <source>
        <dbReference type="EMBL" id="KAJ6709456.1"/>
    </source>
</evidence>